<protein>
    <submittedName>
        <fullName evidence="1">DUF4919 domain-containing protein</fullName>
    </submittedName>
</protein>
<dbReference type="EMBL" id="JABBGI010000019">
    <property type="protein sequence ID" value="NML71114.1"/>
    <property type="molecule type" value="Genomic_DNA"/>
</dbReference>
<comment type="caution">
    <text evidence="1">The sequence shown here is derived from an EMBL/GenBank/DDBJ whole genome shotgun (WGS) entry which is preliminary data.</text>
</comment>
<dbReference type="Proteomes" id="UP000544054">
    <property type="component" value="Unassembled WGS sequence"/>
</dbReference>
<name>A0A7Y0FT52_9FLAO</name>
<dbReference type="RefSeq" id="WP_169235624.1">
    <property type="nucleotide sequence ID" value="NZ_JABBGI010000019.1"/>
</dbReference>
<proteinExistence type="predicted"/>
<evidence type="ECO:0000313" key="1">
    <source>
        <dbReference type="EMBL" id="NML71114.1"/>
    </source>
</evidence>
<dbReference type="SUPFAM" id="SSF48452">
    <property type="entry name" value="TPR-like"/>
    <property type="match status" value="1"/>
</dbReference>
<gene>
    <name evidence="1" type="ORF">HHL23_15095</name>
</gene>
<evidence type="ECO:0000313" key="2">
    <source>
        <dbReference type="Proteomes" id="UP000544054"/>
    </source>
</evidence>
<dbReference type="Gene3D" id="1.25.40.10">
    <property type="entry name" value="Tetratricopeptide repeat domain"/>
    <property type="match status" value="1"/>
</dbReference>
<organism evidence="1 2">
    <name type="scientific">Chryseobacterium antibioticum</name>
    <dbReference type="NCBI Taxonomy" id="2728847"/>
    <lineage>
        <taxon>Bacteria</taxon>
        <taxon>Pseudomonadati</taxon>
        <taxon>Bacteroidota</taxon>
        <taxon>Flavobacteriia</taxon>
        <taxon>Flavobacteriales</taxon>
        <taxon>Weeksellaceae</taxon>
        <taxon>Chryseobacterium group</taxon>
        <taxon>Chryseobacterium</taxon>
    </lineage>
</organism>
<dbReference type="AlphaFoldDB" id="A0A7Y0FT52"/>
<keyword evidence="2" id="KW-1185">Reference proteome</keyword>
<accession>A0A7Y0FT52</accession>
<reference evidence="1 2" key="1">
    <citation type="submission" date="2020-04" db="EMBL/GenBank/DDBJ databases">
        <title>Chryseobacterium sp. RP-3-3 sp. nov., isolated from Jeju soil.</title>
        <authorList>
            <person name="Dahal R.H."/>
        </authorList>
    </citation>
    <scope>NUCLEOTIDE SEQUENCE [LARGE SCALE GENOMIC DNA]</scope>
    <source>
        <strain evidence="1 2">RP-3-3</strain>
    </source>
</reference>
<sequence>MKKILLILGLACSAFCLSQKKEMKDAFKTKDYKEAVSLGQEVLETTPEDFETNLIISASYNSLGDFQNALLYSGKLENIAKSDQEKSWTLMQLMAVNYGLGNKEAARKYYEKAKNIQQTGKAALELDNLGRLMGFDGFYDQWITVETENIIFHFESSINQETRNKIVKTRQNAFVKINEFFQANLPKKIDFFVWGSNDVYNQFLKQSLGFTVPNYAISHNRLNQTAGHEITHNLSFWQGSIGKIKTALINEGIGVCFDQSGNDKLQAAREAYKKFPLDIQKVWAENQNINSDILYPVSGAFVQTLIDYDKAKFLELNNNQTYESAKKIYGDKIDSLIKRFTDKLKE</sequence>
<dbReference type="InterPro" id="IPR011990">
    <property type="entry name" value="TPR-like_helical_dom_sf"/>
</dbReference>